<keyword evidence="1" id="KW-0472">Membrane</keyword>
<gene>
    <name evidence="2" type="ORF">JCM19240_4916</name>
</gene>
<proteinExistence type="predicted"/>
<organism evidence="2 3">
    <name type="scientific">Vibrio maritimus</name>
    <dbReference type="NCBI Taxonomy" id="990268"/>
    <lineage>
        <taxon>Bacteria</taxon>
        <taxon>Pseudomonadati</taxon>
        <taxon>Pseudomonadota</taxon>
        <taxon>Gammaproteobacteria</taxon>
        <taxon>Vibrionales</taxon>
        <taxon>Vibrionaceae</taxon>
        <taxon>Vibrio</taxon>
    </lineage>
</organism>
<dbReference type="AlphaFoldDB" id="A0A090T7U7"/>
<evidence type="ECO:0000313" key="3">
    <source>
        <dbReference type="Proteomes" id="UP000029224"/>
    </source>
</evidence>
<accession>A0A090T7U7</accession>
<keyword evidence="1" id="KW-1133">Transmembrane helix</keyword>
<comment type="caution">
    <text evidence="2">The sequence shown here is derived from an EMBL/GenBank/DDBJ whole genome shotgun (WGS) entry which is preliminary data.</text>
</comment>
<dbReference type="Proteomes" id="UP000029224">
    <property type="component" value="Unassembled WGS sequence"/>
</dbReference>
<keyword evidence="1" id="KW-0812">Transmembrane</keyword>
<feature type="transmembrane region" description="Helical" evidence="1">
    <location>
        <begin position="14"/>
        <end position="37"/>
    </location>
</feature>
<evidence type="ECO:0000256" key="1">
    <source>
        <dbReference type="SAM" id="Phobius"/>
    </source>
</evidence>
<name>A0A090T7U7_9VIBR</name>
<reference evidence="2 3" key="2">
    <citation type="submission" date="2014-09" db="EMBL/GenBank/DDBJ databases">
        <authorList>
            <consortium name="NBRP consortium"/>
            <person name="Sawabe T."/>
            <person name="Meirelles P."/>
            <person name="Nakanishi M."/>
            <person name="Sayaka M."/>
            <person name="Hattori M."/>
            <person name="Ohkuma M."/>
        </authorList>
    </citation>
    <scope>NUCLEOTIDE SEQUENCE [LARGE SCALE GENOMIC DNA]</scope>
    <source>
        <strain evidence="2 3">JCM 19240</strain>
    </source>
</reference>
<sequence length="40" mass="4677">MVCSSELKLFTLRLAQFSVFSLPRLATLCNLVMLWLVEFR</sequence>
<protein>
    <submittedName>
        <fullName evidence="2">Uncharacterized protein</fullName>
    </submittedName>
</protein>
<dbReference type="EMBL" id="BBMT01000008">
    <property type="protein sequence ID" value="GAL35981.1"/>
    <property type="molecule type" value="Genomic_DNA"/>
</dbReference>
<reference evidence="2 3" key="1">
    <citation type="submission" date="2014-09" db="EMBL/GenBank/DDBJ databases">
        <title>Vibrio maritimus JCM 19240. (C210) whole genome shotgun sequence.</title>
        <authorList>
            <person name="Sawabe T."/>
            <person name="Meirelles P."/>
            <person name="Nakanishi M."/>
            <person name="Sayaka M."/>
            <person name="Hattori M."/>
            <person name="Ohkuma M."/>
        </authorList>
    </citation>
    <scope>NUCLEOTIDE SEQUENCE [LARGE SCALE GENOMIC DNA]</scope>
    <source>
        <strain evidence="2 3">JCM 19240</strain>
    </source>
</reference>
<keyword evidence="3" id="KW-1185">Reference proteome</keyword>
<evidence type="ECO:0000313" key="2">
    <source>
        <dbReference type="EMBL" id="GAL35981.1"/>
    </source>
</evidence>